<keyword evidence="1" id="KW-0479">Metal-binding</keyword>
<dbReference type="SMART" id="SM00238">
    <property type="entry name" value="BIR"/>
    <property type="match status" value="2"/>
</dbReference>
<feature type="compositionally biased region" description="Polar residues" evidence="3">
    <location>
        <begin position="925"/>
        <end position="941"/>
    </location>
</feature>
<evidence type="ECO:0000313" key="4">
    <source>
        <dbReference type="EMBL" id="GMG20250.1"/>
    </source>
</evidence>
<proteinExistence type="predicted"/>
<feature type="compositionally biased region" description="Polar residues" evidence="3">
    <location>
        <begin position="449"/>
        <end position="470"/>
    </location>
</feature>
<name>A0A9W6YRX1_AMBMO</name>
<feature type="region of interest" description="Disordered" evidence="3">
    <location>
        <begin position="1"/>
        <end position="26"/>
    </location>
</feature>
<evidence type="ECO:0000256" key="3">
    <source>
        <dbReference type="SAM" id="MobiDB-lite"/>
    </source>
</evidence>
<feature type="compositionally biased region" description="Basic residues" evidence="3">
    <location>
        <begin position="764"/>
        <end position="782"/>
    </location>
</feature>
<dbReference type="EMBL" id="BSXU01000321">
    <property type="protein sequence ID" value="GMG20250.1"/>
    <property type="molecule type" value="Genomic_DNA"/>
</dbReference>
<dbReference type="OrthoDB" id="2196114at2759"/>
<feature type="compositionally biased region" description="Basic and acidic residues" evidence="3">
    <location>
        <begin position="652"/>
        <end position="677"/>
    </location>
</feature>
<feature type="compositionally biased region" description="Polar residues" evidence="3">
    <location>
        <begin position="1026"/>
        <end position="1042"/>
    </location>
</feature>
<gene>
    <name evidence="4" type="ORF">Amon01_000108900</name>
</gene>
<feature type="region of interest" description="Disordered" evidence="3">
    <location>
        <begin position="231"/>
        <end position="251"/>
    </location>
</feature>
<dbReference type="InterPro" id="IPR051190">
    <property type="entry name" value="Baculoviral_IAP"/>
</dbReference>
<dbReference type="GO" id="GO:0046872">
    <property type="term" value="F:metal ion binding"/>
    <property type="evidence" value="ECO:0007669"/>
    <property type="project" value="UniProtKB-KW"/>
</dbReference>
<dbReference type="InterPro" id="IPR001370">
    <property type="entry name" value="BIR_rpt"/>
</dbReference>
<dbReference type="Proteomes" id="UP001165063">
    <property type="component" value="Unassembled WGS sequence"/>
</dbReference>
<feature type="compositionally biased region" description="Basic residues" evidence="3">
    <location>
        <begin position="1"/>
        <end position="10"/>
    </location>
</feature>
<protein>
    <submittedName>
        <fullName evidence="4">Unnamed protein product</fullName>
    </submittedName>
</protein>
<dbReference type="PROSITE" id="PS50143">
    <property type="entry name" value="BIR_REPEAT_2"/>
    <property type="match status" value="2"/>
</dbReference>
<feature type="compositionally biased region" description="Basic and acidic residues" evidence="3">
    <location>
        <begin position="559"/>
        <end position="568"/>
    </location>
</feature>
<evidence type="ECO:0000256" key="1">
    <source>
        <dbReference type="ARBA" id="ARBA00022723"/>
    </source>
</evidence>
<accession>A0A9W6YRX1</accession>
<feature type="compositionally biased region" description="Basic and acidic residues" evidence="3">
    <location>
        <begin position="863"/>
        <end position="885"/>
    </location>
</feature>
<dbReference type="Gene3D" id="1.10.1170.10">
    <property type="entry name" value="Inhibitor Of Apoptosis Protein (2mihbC-IAP-1), Chain A"/>
    <property type="match status" value="2"/>
</dbReference>
<keyword evidence="5" id="KW-1185">Reference proteome</keyword>
<comment type="caution">
    <text evidence="4">The sequence shown here is derived from an EMBL/GenBank/DDBJ whole genome shotgun (WGS) entry which is preliminary data.</text>
</comment>
<feature type="region of interest" description="Disordered" evidence="3">
    <location>
        <begin position="1006"/>
        <end position="1098"/>
    </location>
</feature>
<feature type="compositionally biased region" description="Acidic residues" evidence="3">
    <location>
        <begin position="633"/>
        <end position="644"/>
    </location>
</feature>
<dbReference type="Pfam" id="PF00653">
    <property type="entry name" value="BIR"/>
    <property type="match status" value="2"/>
</dbReference>
<feature type="region of interest" description="Disordered" evidence="3">
    <location>
        <begin position="412"/>
        <end position="688"/>
    </location>
</feature>
<dbReference type="SUPFAM" id="SSF57924">
    <property type="entry name" value="Inhibitor of apoptosis (IAP) repeat"/>
    <property type="match status" value="2"/>
</dbReference>
<evidence type="ECO:0000256" key="2">
    <source>
        <dbReference type="ARBA" id="ARBA00022833"/>
    </source>
</evidence>
<feature type="compositionally biased region" description="Basic residues" evidence="3">
    <location>
        <begin position="420"/>
        <end position="434"/>
    </location>
</feature>
<sequence length="1292" mass="144517">MPPRNQHIHKSSSQAEYHSIKGRENSFKRSPNEIDLLPYHGPTPNTMARYGFYYSPVKAHMDRLTCFCCKKNEIEWPCDMLEDDNLNNSYVARHLRNSPTCEVSLILLAKLRHDQLKNYEWENDKLFGNVETSSCLRLRTFQVGKSPFVRSRSAQGFPSPLDFASNGFFYMASGDSSYDDHVECLYCGTSLEGWEKGDIVADEHRQRSPNCYVFHYQTILKEKEKELREKQMKSRKVTPLKQKNSNPNTPVEMKRQGVAIQTDVPITQESLVLPDVPESTNTPTIPEPTDLPDIGMDYFVSHEEGESPPVTPAKTVGLSISKELDDMGLDLLDSNNTSTPEAKTETKKKEESRNIDSVKLQEEVVVSDDFEIIPNDDKIEEIDIPVTTLDDLDSYFTESNSRRPSTFFIRSRSSVLPSSSHRHASRSSHYRTKKGTTTINTKPEPAVSKNAQPTTQNEMNTLNSDPFAQKSQDDDKVKKNSNAIVNLDDNDPQNDIPYSHDAAPHNDFADYGYEPPADYGYEEPPADFNENLDFSPPASPQPAETDIKPPEVLTPSKNDQCRPLKSDSNEQSTEEFAKNNLSVPELDQVEDVEGKKEKDYHSFPKNVSNDIVEPVKASNAQNNVEIPLRETEMETEAMEIDQPETVETSEATESKYDTSPKSGKEIVKGQDNTKDASNDPVAGCLQNDEMREVHAVEAVTEKIDLTKKALPTLSNASDSNPLIQDLNVKQNAKKYIVKPKIFKRKLPDGKVIPSDDLSLLSSKPMKHHSKKRRLNKKTKGKGKSQTLESGEIGGSGNSEGSSDSGKNVADEDIKLKSSNPAVVESASPALLNDRDSDKNSGNEAIELKTNSPIVTQFAVAASDLKDKNKADEATEEENNKDKEEENIQTEEDNVQSSKEPPILYDNGKIAAESHHEHNILPESLQCGSPITRQSTAPNTVEANEKPFEPFITSDVAKGSSSPINNFADDRKSIDIYQDSDDEVLLYNHELEPLQSRLKKRISKVSTNSLKNSMTHLPPPDSKFEVESQTSPLARKGSQQLPSSPGPLDTLKQSMQPSRDDKQSQSDQRLATSEAFLLEKDANEQNNVPEKTPNAKVKLSSLPFSSLAKSQSTPQPTPDVVAAETVITNNDRHVDVDAEVEDMDMDRRHPIAKDISEDESIEKEDIEEDQEDDILSDVEMLDSSANTEVGEWMPIDNGKLDSHVNEMKAASAYLKTVSKSRYRSLREDLDGKLTGFISEMPPEELEMSIKEWILYQAQKASDLLDLEGDRMLKVFEKDSERALQVLENLPTID</sequence>
<reference evidence="4" key="1">
    <citation type="submission" date="2023-04" db="EMBL/GenBank/DDBJ databases">
        <title>Ambrosiozyma monospora NBRC 1965.</title>
        <authorList>
            <person name="Ichikawa N."/>
            <person name="Sato H."/>
            <person name="Tonouchi N."/>
        </authorList>
    </citation>
    <scope>NUCLEOTIDE SEQUENCE</scope>
    <source>
        <strain evidence="4">NBRC 1965</strain>
    </source>
</reference>
<feature type="compositionally biased region" description="Basic and acidic residues" evidence="3">
    <location>
        <begin position="592"/>
        <end position="602"/>
    </location>
</feature>
<dbReference type="PANTHER" id="PTHR46771">
    <property type="entry name" value="DETERIN"/>
    <property type="match status" value="1"/>
</dbReference>
<dbReference type="PANTHER" id="PTHR46771:SF5">
    <property type="entry name" value="DETERIN"/>
    <property type="match status" value="1"/>
</dbReference>
<feature type="region of interest" description="Disordered" evidence="3">
    <location>
        <begin position="924"/>
        <end position="944"/>
    </location>
</feature>
<feature type="region of interest" description="Disordered" evidence="3">
    <location>
        <begin position="747"/>
        <end position="902"/>
    </location>
</feature>
<keyword evidence="2" id="KW-0862">Zinc</keyword>
<evidence type="ECO:0000313" key="5">
    <source>
        <dbReference type="Proteomes" id="UP001165063"/>
    </source>
</evidence>
<organism evidence="4 5">
    <name type="scientific">Ambrosiozyma monospora</name>
    <name type="common">Yeast</name>
    <name type="synonym">Endomycopsis monosporus</name>
    <dbReference type="NCBI Taxonomy" id="43982"/>
    <lineage>
        <taxon>Eukaryota</taxon>
        <taxon>Fungi</taxon>
        <taxon>Dikarya</taxon>
        <taxon>Ascomycota</taxon>
        <taxon>Saccharomycotina</taxon>
        <taxon>Pichiomycetes</taxon>
        <taxon>Pichiales</taxon>
        <taxon>Pichiaceae</taxon>
        <taxon>Ambrosiozyma</taxon>
    </lineage>
</organism>